<accession>A0ABQ5JPY8</accession>
<protein>
    <submittedName>
        <fullName evidence="2">Uncharacterized protein</fullName>
    </submittedName>
</protein>
<feature type="region of interest" description="Disordered" evidence="1">
    <location>
        <begin position="22"/>
        <end position="57"/>
    </location>
</feature>
<evidence type="ECO:0000313" key="2">
    <source>
        <dbReference type="EMBL" id="GKT05171.1"/>
    </source>
</evidence>
<reference evidence="2 3" key="1">
    <citation type="submission" date="2022-03" db="EMBL/GenBank/DDBJ databases">
        <title>Draft genome sequence of Furfurilactobacillus curtus JCM 31185.</title>
        <authorList>
            <person name="Suzuki S."/>
            <person name="Endo A."/>
            <person name="Kajikawa A."/>
        </authorList>
    </citation>
    <scope>NUCLEOTIDE SEQUENCE [LARGE SCALE GENOMIC DNA]</scope>
    <source>
        <strain evidence="2 3">JCM 31185</strain>
    </source>
</reference>
<evidence type="ECO:0000313" key="3">
    <source>
        <dbReference type="Proteomes" id="UP001628078"/>
    </source>
</evidence>
<dbReference type="InterPro" id="IPR047909">
    <property type="entry name" value="SPJ_0845-like_N"/>
</dbReference>
<comment type="caution">
    <text evidence="2">The sequence shown here is derived from an EMBL/GenBank/DDBJ whole genome shotgun (WGS) entry which is preliminary data.</text>
</comment>
<dbReference type="NCBIfam" id="NF040897">
    <property type="entry name" value="SPJ_0845_Nterm"/>
    <property type="match status" value="1"/>
</dbReference>
<dbReference type="RefSeq" id="WP_407882426.1">
    <property type="nucleotide sequence ID" value="NZ_BQXO01000001.1"/>
</dbReference>
<keyword evidence="3" id="KW-1185">Reference proteome</keyword>
<dbReference type="Proteomes" id="UP001628078">
    <property type="component" value="Unassembled WGS sequence"/>
</dbReference>
<name>A0ABQ5JPY8_9LACO</name>
<sequence length="57" mass="6648">MGLQFKRRDDLDKLFDQFALDPKDVKDPSKTPLKREHLTDKEKSATTEKKADQSNDQ</sequence>
<organism evidence="2 3">
    <name type="scientific">Furfurilactobacillus curtus</name>
    <dbReference type="NCBI Taxonomy" id="1746200"/>
    <lineage>
        <taxon>Bacteria</taxon>
        <taxon>Bacillati</taxon>
        <taxon>Bacillota</taxon>
        <taxon>Bacilli</taxon>
        <taxon>Lactobacillales</taxon>
        <taxon>Lactobacillaceae</taxon>
        <taxon>Furfurilactobacillus</taxon>
    </lineage>
</organism>
<proteinExistence type="predicted"/>
<dbReference type="EMBL" id="BQXO01000001">
    <property type="protein sequence ID" value="GKT05171.1"/>
    <property type="molecule type" value="Genomic_DNA"/>
</dbReference>
<evidence type="ECO:0000256" key="1">
    <source>
        <dbReference type="SAM" id="MobiDB-lite"/>
    </source>
</evidence>
<gene>
    <name evidence="2" type="ORF">JCM31185_04600</name>
</gene>